<gene>
    <name evidence="11" type="primary">CSON000490</name>
</gene>
<accession>A0A336KXC2</accession>
<dbReference type="VEuPathDB" id="VectorBase:CSON000490"/>
<feature type="transmembrane region" description="Helical" evidence="10">
    <location>
        <begin position="667"/>
        <end position="685"/>
    </location>
</feature>
<feature type="transmembrane region" description="Helical" evidence="10">
    <location>
        <begin position="59"/>
        <end position="78"/>
    </location>
</feature>
<evidence type="ECO:0000256" key="4">
    <source>
        <dbReference type="ARBA" id="ARBA00022692"/>
    </source>
</evidence>
<feature type="transmembrane region" description="Helical" evidence="10">
    <location>
        <begin position="266"/>
        <end position="286"/>
    </location>
</feature>
<evidence type="ECO:0000256" key="8">
    <source>
        <dbReference type="ARBA" id="ARBA00023136"/>
    </source>
</evidence>
<sequence length="1144" mass="130201">MADPIPSTSGQGKKIPYPYGIAFILFTGFCERFNFYGIRTLLCIFLTKKLNFTEDEAMTTYHLVYAFIYLMTFFSSIASDNCCGKYHVIWIGIFFYIIGSFLLAFTAKEQMIIYLCIALILIVIGCGAIKNSVSAFGGEQFLVPQQVKQLDVYYKNFYYTINFVAIISILVMPLVKDLNQCYDEVDCYPLGFFVPFIFMVFSLGFFIFGTSMYKNYVITSETICHVLRIVWDAIQGKCKRDASEPKKRHWLLYAYPKHKFQHIQNIKLLLGLLVLYIPIPLFWTLYDQQGSRWIFQATHLDGVVGSYRIRPEQMIVLNPLFILTLMPIYKLIIYPILEKFYLGTPLRQITIGGILTGLAFIAAFVLELKIQKYESPCQHVGKNEAHVRFYNAMPCELDINFTTNHSQFDERNVKIDPLDVYEILNLKNFDEKLYYWITLNMISTTKNCGDWNHHVKVYRGYSIGFVFHKPGRINNTSIEKKYFIEDTSCEISGNAKVKFFWTLNNLQKLELKTDKVSFLIPESNEIEEFSIPVGKYKIVINDNVTVQCDECETINFKSGEVTNVMIIQTEDDGYQCKTFQLTGPNKIHMLWQIPQYILITLGEVMFSVTALEFSFKQVPASMKSILTVIWLCSAGIGNLITVVFVKLNIFQHQAWEYLMFAEDTATVIFHLFTTFVYFMCIFGAIIADSWLGKFKTILYLSIVYVTGSTFLTVGAIDPWNMPQRTFTFIGLSLIALGSGGIKPCVSSFGGDQFKIPEQAKQLAWFFSLFYFSVNSGSFLSTLITPILRDDVSCFGNEDCFSLGFFVPAVLMAISIVIFVGGSFLYVYKPGGGNMIVKVSKCIWSGFTGKWENLDYTGINRVTPLSFQMTPKTANCDPITGTFQINSAEATTYYIHGSGNVQRFVDNPEKTNNGNAKMRFLSNTAIDTTITLRDKGGVKMERKSGNWTVGELSKGEYDLYIGNTKVGNSIALKIGGVYSMSIIQQGTRTARELYQITEPNGVSMLWIIPQYVVMTLGEVMYSVTGLQFSFNEAPQSMKSVLTGCWMLTIAVGNLIIVFIAEAKMFDEQLWEFLMFAIIMWVDMAIFAVLAWRYRSIPIKTDEDYERERLEMEEKEHGLEKVPARLSGGAVTAVAPEENDNENSNL</sequence>
<feature type="transmembrane region" description="Helical" evidence="10">
    <location>
        <begin position="697"/>
        <end position="716"/>
    </location>
</feature>
<dbReference type="InterPro" id="IPR018456">
    <property type="entry name" value="PTR2_symporter_CS"/>
</dbReference>
<feature type="transmembrane region" description="Helical" evidence="10">
    <location>
        <begin position="157"/>
        <end position="175"/>
    </location>
</feature>
<dbReference type="EMBL" id="UFQT01001080">
    <property type="protein sequence ID" value="SSX28792.1"/>
    <property type="molecule type" value="Genomic_DNA"/>
</dbReference>
<evidence type="ECO:0000256" key="6">
    <source>
        <dbReference type="ARBA" id="ARBA00022927"/>
    </source>
</evidence>
<dbReference type="OMA" id="CASFRND"/>
<feature type="transmembrane region" description="Helical" evidence="10">
    <location>
        <begin position="625"/>
        <end position="647"/>
    </location>
</feature>
<dbReference type="Gene3D" id="1.20.1250.20">
    <property type="entry name" value="MFS general substrate transporter like domains"/>
    <property type="match status" value="4"/>
</dbReference>
<protein>
    <recommendedName>
        <fullName evidence="9">Oligopeptide transporter 1</fullName>
    </recommendedName>
</protein>
<feature type="transmembrane region" description="Helical" evidence="10">
    <location>
        <begin position="804"/>
        <end position="827"/>
    </location>
</feature>
<dbReference type="Pfam" id="PF00854">
    <property type="entry name" value="PTR2"/>
    <property type="match status" value="4"/>
</dbReference>
<feature type="transmembrane region" description="Helical" evidence="10">
    <location>
        <begin position="112"/>
        <end position="137"/>
    </location>
</feature>
<feature type="transmembrane region" description="Helical" evidence="10">
    <location>
        <begin position="1071"/>
        <end position="1090"/>
    </location>
</feature>
<feature type="transmembrane region" description="Helical" evidence="10">
    <location>
        <begin position="349"/>
        <end position="366"/>
    </location>
</feature>
<evidence type="ECO:0000256" key="10">
    <source>
        <dbReference type="SAM" id="Phobius"/>
    </source>
</evidence>
<feature type="transmembrane region" description="Helical" evidence="10">
    <location>
        <begin position="1039"/>
        <end position="1059"/>
    </location>
</feature>
<feature type="transmembrane region" description="Helical" evidence="10">
    <location>
        <begin position="187"/>
        <end position="208"/>
    </location>
</feature>
<dbReference type="GO" id="GO:0022857">
    <property type="term" value="F:transmembrane transporter activity"/>
    <property type="evidence" value="ECO:0007669"/>
    <property type="project" value="InterPro"/>
</dbReference>
<dbReference type="FunFam" id="1.20.1250.20:FF:000379">
    <property type="entry name" value="Uncharacterized protein, isoform A"/>
    <property type="match status" value="1"/>
</dbReference>
<evidence type="ECO:0000256" key="5">
    <source>
        <dbReference type="ARBA" id="ARBA00022856"/>
    </source>
</evidence>
<dbReference type="PANTHER" id="PTHR11654">
    <property type="entry name" value="OLIGOPEPTIDE TRANSPORTER-RELATED"/>
    <property type="match status" value="1"/>
</dbReference>
<dbReference type="InterPro" id="IPR036259">
    <property type="entry name" value="MFS_trans_sf"/>
</dbReference>
<dbReference type="PROSITE" id="PS01022">
    <property type="entry name" value="PTR2_1"/>
    <property type="match status" value="1"/>
</dbReference>
<comment type="similarity">
    <text evidence="2">Belongs to the major facilitator superfamily. Proton-dependent oligopeptide transporter (POT/PTR) (TC 2.A.17) family.</text>
</comment>
<keyword evidence="6" id="KW-0653">Protein transport</keyword>
<feature type="transmembrane region" description="Helical" evidence="10">
    <location>
        <begin position="315"/>
        <end position="337"/>
    </location>
</feature>
<keyword evidence="3" id="KW-0813">Transport</keyword>
<feature type="transmembrane region" description="Helical" evidence="10">
    <location>
        <begin position="20"/>
        <end position="47"/>
    </location>
</feature>
<keyword evidence="8 10" id="KW-0472">Membrane</keyword>
<reference evidence="12" key="2">
    <citation type="submission" date="2018-07" db="EMBL/GenBank/DDBJ databases">
        <authorList>
            <person name="Quirk P.G."/>
            <person name="Krulwich T.A."/>
        </authorList>
    </citation>
    <scope>NUCLEOTIDE SEQUENCE</scope>
</reference>
<dbReference type="AlphaFoldDB" id="A0A336KXC2"/>
<dbReference type="GO" id="GO:0006857">
    <property type="term" value="P:oligopeptide transport"/>
    <property type="evidence" value="ECO:0007669"/>
    <property type="project" value="InterPro"/>
</dbReference>
<keyword evidence="4 10" id="KW-0812">Transmembrane</keyword>
<keyword evidence="5" id="KW-0571">Peptide transport</keyword>
<feature type="transmembrane region" description="Helical" evidence="10">
    <location>
        <begin position="728"/>
        <end position="750"/>
    </location>
</feature>
<dbReference type="InterPro" id="IPR000109">
    <property type="entry name" value="POT_fam"/>
</dbReference>
<keyword evidence="7 10" id="KW-1133">Transmembrane helix</keyword>
<evidence type="ECO:0000313" key="11">
    <source>
        <dbReference type="EMBL" id="SSX08881.1"/>
    </source>
</evidence>
<reference evidence="11" key="1">
    <citation type="submission" date="2018-04" db="EMBL/GenBank/DDBJ databases">
        <authorList>
            <person name="Go L.Y."/>
            <person name="Mitchell J.A."/>
        </authorList>
    </citation>
    <scope>NUCLEOTIDE SEQUENCE</scope>
    <source>
        <tissue evidence="11">Whole organism</tissue>
    </source>
</reference>
<evidence type="ECO:0000313" key="12">
    <source>
        <dbReference type="EMBL" id="SSX28792.1"/>
    </source>
</evidence>
<dbReference type="SUPFAM" id="SSF103473">
    <property type="entry name" value="MFS general substrate transporter"/>
    <property type="match status" value="2"/>
</dbReference>
<feature type="transmembrane region" description="Helical" evidence="10">
    <location>
        <begin position="84"/>
        <end position="105"/>
    </location>
</feature>
<comment type="subcellular location">
    <subcellularLocation>
        <location evidence="1">Membrane</location>
        <topology evidence="1">Multi-pass membrane protein</topology>
    </subcellularLocation>
</comment>
<proteinExistence type="inferred from homology"/>
<evidence type="ECO:0000256" key="7">
    <source>
        <dbReference type="ARBA" id="ARBA00022989"/>
    </source>
</evidence>
<evidence type="ECO:0000256" key="3">
    <source>
        <dbReference type="ARBA" id="ARBA00022448"/>
    </source>
</evidence>
<evidence type="ECO:0000256" key="1">
    <source>
        <dbReference type="ARBA" id="ARBA00004141"/>
    </source>
</evidence>
<dbReference type="GO" id="GO:0016020">
    <property type="term" value="C:membrane"/>
    <property type="evidence" value="ECO:0007669"/>
    <property type="project" value="UniProtKB-SubCell"/>
</dbReference>
<dbReference type="EMBL" id="UFQS01001080">
    <property type="protein sequence ID" value="SSX08881.1"/>
    <property type="molecule type" value="Genomic_DNA"/>
</dbReference>
<organism evidence="11">
    <name type="scientific">Culicoides sonorensis</name>
    <name type="common">Biting midge</name>
    <dbReference type="NCBI Taxonomy" id="179676"/>
    <lineage>
        <taxon>Eukaryota</taxon>
        <taxon>Metazoa</taxon>
        <taxon>Ecdysozoa</taxon>
        <taxon>Arthropoda</taxon>
        <taxon>Hexapoda</taxon>
        <taxon>Insecta</taxon>
        <taxon>Pterygota</taxon>
        <taxon>Neoptera</taxon>
        <taxon>Endopterygota</taxon>
        <taxon>Diptera</taxon>
        <taxon>Nematocera</taxon>
        <taxon>Chironomoidea</taxon>
        <taxon>Ceratopogonidae</taxon>
        <taxon>Ceratopogoninae</taxon>
        <taxon>Culicoides</taxon>
        <taxon>Monoculicoides</taxon>
    </lineage>
</organism>
<feature type="transmembrane region" description="Helical" evidence="10">
    <location>
        <begin position="762"/>
        <end position="784"/>
    </location>
</feature>
<evidence type="ECO:0000256" key="9">
    <source>
        <dbReference type="ARBA" id="ARBA00078114"/>
    </source>
</evidence>
<dbReference type="FunFam" id="1.20.1250.20:FF:000049">
    <property type="entry name" value="Solute carrier family 15 member 2"/>
    <property type="match status" value="1"/>
</dbReference>
<name>A0A336KXC2_CULSO</name>
<evidence type="ECO:0000256" key="2">
    <source>
        <dbReference type="ARBA" id="ARBA00005982"/>
    </source>
</evidence>
<dbReference type="GO" id="GO:0015031">
    <property type="term" value="P:protein transport"/>
    <property type="evidence" value="ECO:0007669"/>
    <property type="project" value="UniProtKB-KW"/>
</dbReference>